<dbReference type="Pfam" id="PF03783">
    <property type="entry name" value="CsgG"/>
    <property type="match status" value="1"/>
</dbReference>
<comment type="caution">
    <text evidence="2">The sequence shown here is derived from an EMBL/GenBank/DDBJ whole genome shotgun (WGS) entry which is preliminary data.</text>
</comment>
<gene>
    <name evidence="2" type="ORF">Cflav_PD0862</name>
</gene>
<protein>
    <recommendedName>
        <fullName evidence="4">Curli production assembly/transport component CsgG</fullName>
    </recommendedName>
</protein>
<proteinExistence type="predicted"/>
<dbReference type="STRING" id="320771.Cflav_PD0862"/>
<dbReference type="Gene3D" id="3.40.50.10610">
    <property type="entry name" value="ABC-type transport auxiliary lipoprotein component"/>
    <property type="match status" value="1"/>
</dbReference>
<reference evidence="2 3" key="1">
    <citation type="journal article" date="2011" name="J. Bacteriol.">
        <title>Genome sequence of 'Pedosphaera parvula' Ellin514, an aerobic Verrucomicrobial isolate from pasture soil.</title>
        <authorList>
            <person name="Kant R."/>
            <person name="van Passel M.W."/>
            <person name="Sangwan P."/>
            <person name="Palva A."/>
            <person name="Lucas S."/>
            <person name="Copeland A."/>
            <person name="Lapidus A."/>
            <person name="Glavina Del Rio T."/>
            <person name="Dalin E."/>
            <person name="Tice H."/>
            <person name="Bruce D."/>
            <person name="Goodwin L."/>
            <person name="Pitluck S."/>
            <person name="Chertkov O."/>
            <person name="Larimer F.W."/>
            <person name="Land M.L."/>
            <person name="Hauser L."/>
            <person name="Brettin T.S."/>
            <person name="Detter J.C."/>
            <person name="Han S."/>
            <person name="de Vos W.M."/>
            <person name="Janssen P.H."/>
            <person name="Smidt H."/>
        </authorList>
    </citation>
    <scope>NUCLEOTIDE SEQUENCE [LARGE SCALE GENOMIC DNA]</scope>
    <source>
        <strain evidence="2 3">Ellin514</strain>
    </source>
</reference>
<sequence length="317" mass="33961" precursor="true">MKRFIHHMKLSLSTIVSLFLLLCATARAADPDVLTVAIFDFESKDEAVHDLGPKIATLVNANLSAEPQIITVERAELEKVLGEQELGLSGTVSADTAAKVGHLTGAKVLVTGRVFKADKELIMVAKIIGTETSRVYGELVKGTASASISDLSAELAKKIGKTVSEKGATLVAKFESPEEKIDKLVKSLKEGKRPSVSLKIAERHFGGAVIDPAAETELAMILQKAGFTVLDDKSTDKPDIEITGEAFSVYGMRKGNLISCRSRVEIKAQQREGGKILTQDRQTSVAVDIAEQTAAKTALQNAALELAERLLPKLTAK</sequence>
<evidence type="ECO:0000256" key="1">
    <source>
        <dbReference type="SAM" id="SignalP"/>
    </source>
</evidence>
<dbReference type="AlphaFoldDB" id="B9XQI7"/>
<keyword evidence="3" id="KW-1185">Reference proteome</keyword>
<dbReference type="Proteomes" id="UP000003688">
    <property type="component" value="Unassembled WGS sequence"/>
</dbReference>
<evidence type="ECO:0000313" key="3">
    <source>
        <dbReference type="Proteomes" id="UP000003688"/>
    </source>
</evidence>
<dbReference type="GO" id="GO:0030288">
    <property type="term" value="C:outer membrane-bounded periplasmic space"/>
    <property type="evidence" value="ECO:0007669"/>
    <property type="project" value="InterPro"/>
</dbReference>
<accession>B9XQI7</accession>
<keyword evidence="1" id="KW-0732">Signal</keyword>
<evidence type="ECO:0000313" key="2">
    <source>
        <dbReference type="EMBL" id="EEF57912.1"/>
    </source>
</evidence>
<feature type="signal peptide" evidence="1">
    <location>
        <begin position="1"/>
        <end position="28"/>
    </location>
</feature>
<dbReference type="InterPro" id="IPR005534">
    <property type="entry name" value="Curli_assmbl/transp-comp_CsgG"/>
</dbReference>
<feature type="chain" id="PRO_5002893371" description="Curli production assembly/transport component CsgG" evidence="1">
    <location>
        <begin position="29"/>
        <end position="317"/>
    </location>
</feature>
<evidence type="ECO:0008006" key="4">
    <source>
        <dbReference type="Google" id="ProtNLM"/>
    </source>
</evidence>
<name>B9XQI7_PEDPL</name>
<organism evidence="2 3">
    <name type="scientific">Pedosphaera parvula (strain Ellin514)</name>
    <dbReference type="NCBI Taxonomy" id="320771"/>
    <lineage>
        <taxon>Bacteria</taxon>
        <taxon>Pseudomonadati</taxon>
        <taxon>Verrucomicrobiota</taxon>
        <taxon>Pedosphaerae</taxon>
        <taxon>Pedosphaerales</taxon>
        <taxon>Pedosphaeraceae</taxon>
        <taxon>Pedosphaera</taxon>
    </lineage>
</organism>
<dbReference type="EMBL" id="ABOX02000054">
    <property type="protein sequence ID" value="EEF57912.1"/>
    <property type="molecule type" value="Genomic_DNA"/>
</dbReference>